<organism evidence="6 7">
    <name type="scientific">Pseudomaricurvus hydrocarbonicus</name>
    <dbReference type="NCBI Taxonomy" id="1470433"/>
    <lineage>
        <taxon>Bacteria</taxon>
        <taxon>Pseudomonadati</taxon>
        <taxon>Pseudomonadota</taxon>
        <taxon>Gammaproteobacteria</taxon>
        <taxon>Cellvibrionales</taxon>
        <taxon>Cellvibrionaceae</taxon>
        <taxon>Pseudomaricurvus</taxon>
    </lineage>
</organism>
<keyword evidence="3" id="KW-0238">DNA-binding</keyword>
<dbReference type="Pfam" id="PF00126">
    <property type="entry name" value="HTH_1"/>
    <property type="match status" value="1"/>
</dbReference>
<evidence type="ECO:0000256" key="2">
    <source>
        <dbReference type="ARBA" id="ARBA00023015"/>
    </source>
</evidence>
<keyword evidence="7" id="KW-1185">Reference proteome</keyword>
<proteinExistence type="inferred from homology"/>
<dbReference type="SUPFAM" id="SSF53850">
    <property type="entry name" value="Periplasmic binding protein-like II"/>
    <property type="match status" value="1"/>
</dbReference>
<dbReference type="AlphaFoldDB" id="A0A9E5JRY1"/>
<evidence type="ECO:0000256" key="1">
    <source>
        <dbReference type="ARBA" id="ARBA00009437"/>
    </source>
</evidence>
<accession>A0A9E5JRY1</accession>
<dbReference type="InterPro" id="IPR000847">
    <property type="entry name" value="LysR_HTH_N"/>
</dbReference>
<evidence type="ECO:0000313" key="7">
    <source>
        <dbReference type="Proteomes" id="UP000787472"/>
    </source>
</evidence>
<dbReference type="GO" id="GO:0003700">
    <property type="term" value="F:DNA-binding transcription factor activity"/>
    <property type="evidence" value="ECO:0007669"/>
    <property type="project" value="InterPro"/>
</dbReference>
<dbReference type="InterPro" id="IPR036388">
    <property type="entry name" value="WH-like_DNA-bd_sf"/>
</dbReference>
<reference evidence="6" key="1">
    <citation type="submission" date="2020-03" db="EMBL/GenBank/DDBJ databases">
        <authorList>
            <person name="Guo F."/>
        </authorList>
    </citation>
    <scope>NUCLEOTIDE SEQUENCE</scope>
    <source>
        <strain evidence="6">JCM 30134</strain>
    </source>
</reference>
<evidence type="ECO:0000256" key="4">
    <source>
        <dbReference type="ARBA" id="ARBA00023163"/>
    </source>
</evidence>
<evidence type="ECO:0000259" key="5">
    <source>
        <dbReference type="PROSITE" id="PS50931"/>
    </source>
</evidence>
<dbReference type="RefSeq" id="WP_167184946.1">
    <property type="nucleotide sequence ID" value="NZ_JAAONZ010000005.1"/>
</dbReference>
<comment type="similarity">
    <text evidence="1">Belongs to the LysR transcriptional regulatory family.</text>
</comment>
<dbReference type="Gene3D" id="3.40.190.290">
    <property type="match status" value="1"/>
</dbReference>
<dbReference type="PANTHER" id="PTHR30419:SF8">
    <property type="entry name" value="NITROGEN ASSIMILATION TRANSCRIPTIONAL ACTIVATOR-RELATED"/>
    <property type="match status" value="1"/>
</dbReference>
<gene>
    <name evidence="6" type="ORF">G8770_08755</name>
</gene>
<protein>
    <submittedName>
        <fullName evidence="6">LysR family transcriptional regulator</fullName>
    </submittedName>
</protein>
<sequence length="313" mass="33235">MNLGAARKLKLNQLCLIEAISEYRQIGLAADAVGVTQPAASRMLAEIEALFEAKLFVRHAKGVEPTVAGKALASRAKVILLNIRDLFSEINELSAGRGGAVSIGAVTGAALGIVMPAIEMLKTSTPNVNVQIHVENSPILLKYLQEGVCDLILARLSSDIDINELEVMQAKSESVDLLVREGHPLATESNIALADLTAYEWVSQTLPVPIRKAVDMVFIEAGLAPPDKTMTTTSLLLMIARLSASDAIAPVASEVADLLLSEQVGARFKSLALLVPIQVSPYFLISLKDRVLSPAAQALKSVIVKQISDAVAG</sequence>
<evidence type="ECO:0000256" key="3">
    <source>
        <dbReference type="ARBA" id="ARBA00023125"/>
    </source>
</evidence>
<dbReference type="GO" id="GO:0005829">
    <property type="term" value="C:cytosol"/>
    <property type="evidence" value="ECO:0007669"/>
    <property type="project" value="TreeGrafter"/>
</dbReference>
<dbReference type="InterPro" id="IPR036390">
    <property type="entry name" value="WH_DNA-bd_sf"/>
</dbReference>
<keyword evidence="4" id="KW-0804">Transcription</keyword>
<dbReference type="GO" id="GO:0003677">
    <property type="term" value="F:DNA binding"/>
    <property type="evidence" value="ECO:0007669"/>
    <property type="project" value="UniProtKB-KW"/>
</dbReference>
<dbReference type="PANTHER" id="PTHR30419">
    <property type="entry name" value="HTH-TYPE TRANSCRIPTIONAL REGULATOR YBHD"/>
    <property type="match status" value="1"/>
</dbReference>
<keyword evidence="2" id="KW-0805">Transcription regulation</keyword>
<dbReference type="Pfam" id="PF03466">
    <property type="entry name" value="LysR_substrate"/>
    <property type="match status" value="1"/>
</dbReference>
<comment type="caution">
    <text evidence="6">The sequence shown here is derived from an EMBL/GenBank/DDBJ whole genome shotgun (WGS) entry which is preliminary data.</text>
</comment>
<dbReference type="Gene3D" id="1.10.10.10">
    <property type="entry name" value="Winged helix-like DNA-binding domain superfamily/Winged helix DNA-binding domain"/>
    <property type="match status" value="1"/>
</dbReference>
<dbReference type="InterPro" id="IPR050950">
    <property type="entry name" value="HTH-type_LysR_regulators"/>
</dbReference>
<dbReference type="SUPFAM" id="SSF46785">
    <property type="entry name" value="Winged helix' DNA-binding domain"/>
    <property type="match status" value="1"/>
</dbReference>
<evidence type="ECO:0000313" key="6">
    <source>
        <dbReference type="EMBL" id="NHO65628.1"/>
    </source>
</evidence>
<name>A0A9E5JRY1_9GAMM</name>
<dbReference type="InterPro" id="IPR005119">
    <property type="entry name" value="LysR_subst-bd"/>
</dbReference>
<dbReference type="Proteomes" id="UP000787472">
    <property type="component" value="Unassembled WGS sequence"/>
</dbReference>
<dbReference type="PROSITE" id="PS50931">
    <property type="entry name" value="HTH_LYSR"/>
    <property type="match status" value="1"/>
</dbReference>
<feature type="domain" description="HTH lysR-type" evidence="5">
    <location>
        <begin position="9"/>
        <end position="66"/>
    </location>
</feature>
<dbReference type="EMBL" id="JAAONZ010000005">
    <property type="protein sequence ID" value="NHO65628.1"/>
    <property type="molecule type" value="Genomic_DNA"/>
</dbReference>